<protein>
    <submittedName>
        <fullName evidence="2">Pimeloyl-ACP methyl ester carboxylesterase</fullName>
    </submittedName>
</protein>
<accession>A0A1M7QNZ8</accession>
<keyword evidence="3" id="KW-1185">Reference proteome</keyword>
<proteinExistence type="predicted"/>
<dbReference type="AlphaFoldDB" id="A0A1M7QNZ8"/>
<dbReference type="RefSeq" id="WP_229255745.1">
    <property type="nucleotide sequence ID" value="NZ_FRCX01000007.1"/>
</dbReference>
<sequence>MAAPSVFYLHGGPALAPVFERARYPDADHVHWWHQPLAKPCAARPFLDLQEATVTEFRRVAAAAGQPLTVMASSFGAHLAVHLARQAPELVKEILLLAPTFNPEQAALRLARRAFRVHTGHEHAGKLATALAMYEDDPGRPRFWDVFGALSLLPDVTELYFGPAGADAARSFAELIHQPGAFDGPTSVATSDDFSALDHSPMPSPFAGPVSVLFGAYDPMIDAEQDRKVWEVIFPQAEFFKVDTGHFPLLELTLEACLSPA</sequence>
<dbReference type="Proteomes" id="UP000184339">
    <property type="component" value="Unassembled WGS sequence"/>
</dbReference>
<gene>
    <name evidence="2" type="ORF">SAMN05192549_107374</name>
</gene>
<evidence type="ECO:0000313" key="3">
    <source>
        <dbReference type="Proteomes" id="UP000184339"/>
    </source>
</evidence>
<dbReference type="Gene3D" id="3.40.50.1820">
    <property type="entry name" value="alpha/beta hydrolase"/>
    <property type="match status" value="1"/>
</dbReference>
<feature type="domain" description="AB hydrolase-1" evidence="1">
    <location>
        <begin position="65"/>
        <end position="251"/>
    </location>
</feature>
<evidence type="ECO:0000259" key="1">
    <source>
        <dbReference type="Pfam" id="PF00561"/>
    </source>
</evidence>
<reference evidence="3" key="1">
    <citation type="submission" date="2016-11" db="EMBL/GenBank/DDBJ databases">
        <authorList>
            <person name="Varghese N."/>
            <person name="Submissions S."/>
        </authorList>
    </citation>
    <scope>NUCLEOTIDE SEQUENCE [LARGE SCALE GENOMIC DNA]</scope>
    <source>
        <strain evidence="3">Sac-22</strain>
    </source>
</reference>
<dbReference type="Pfam" id="PF00561">
    <property type="entry name" value="Abhydrolase_1"/>
    <property type="match status" value="1"/>
</dbReference>
<dbReference type="InterPro" id="IPR029058">
    <property type="entry name" value="AB_hydrolase_fold"/>
</dbReference>
<dbReference type="EMBL" id="FRCX01000007">
    <property type="protein sequence ID" value="SHN33213.1"/>
    <property type="molecule type" value="Genomic_DNA"/>
</dbReference>
<evidence type="ECO:0000313" key="2">
    <source>
        <dbReference type="EMBL" id="SHN33213.1"/>
    </source>
</evidence>
<dbReference type="STRING" id="551987.SAMN05192549_107374"/>
<dbReference type="SUPFAM" id="SSF53474">
    <property type="entry name" value="alpha/beta-Hydrolases"/>
    <property type="match status" value="1"/>
</dbReference>
<dbReference type="InterPro" id="IPR000073">
    <property type="entry name" value="AB_hydrolase_1"/>
</dbReference>
<organism evidence="2 3">
    <name type="scientific">Duganella sacchari</name>
    <dbReference type="NCBI Taxonomy" id="551987"/>
    <lineage>
        <taxon>Bacteria</taxon>
        <taxon>Pseudomonadati</taxon>
        <taxon>Pseudomonadota</taxon>
        <taxon>Betaproteobacteria</taxon>
        <taxon>Burkholderiales</taxon>
        <taxon>Oxalobacteraceae</taxon>
        <taxon>Telluria group</taxon>
        <taxon>Duganella</taxon>
    </lineage>
</organism>
<name>A0A1M7QNZ8_9BURK</name>